<dbReference type="Proteomes" id="UP000830729">
    <property type="component" value="Plasmid unnamed3"/>
</dbReference>
<dbReference type="InterPro" id="IPR010095">
    <property type="entry name" value="Cas12f1-like_TNB"/>
</dbReference>
<dbReference type="InterPro" id="IPR001959">
    <property type="entry name" value="Transposase"/>
</dbReference>
<organism evidence="7 8">
    <name type="scientific">Halorussus limi</name>
    <dbReference type="NCBI Taxonomy" id="2938695"/>
    <lineage>
        <taxon>Archaea</taxon>
        <taxon>Methanobacteriati</taxon>
        <taxon>Methanobacteriota</taxon>
        <taxon>Stenosarchaea group</taxon>
        <taxon>Halobacteria</taxon>
        <taxon>Halobacteriales</taxon>
        <taxon>Haladaptataceae</taxon>
        <taxon>Halorussus</taxon>
    </lineage>
</organism>
<dbReference type="EMBL" id="CP096662">
    <property type="protein sequence ID" value="UPV77106.1"/>
    <property type="molecule type" value="Genomic_DNA"/>
</dbReference>
<geneLocation type="plasmid" evidence="7 8">
    <name>unnamed3</name>
</geneLocation>
<dbReference type="RefSeq" id="WP_248653131.1">
    <property type="nucleotide sequence ID" value="NZ_CP096662.1"/>
</dbReference>
<protein>
    <submittedName>
        <fullName evidence="7">Transposase</fullName>
    </submittedName>
</protein>
<dbReference type="NCBIfam" id="TIGR01766">
    <property type="entry name" value="IS200/IS605 family accessory protein TnpB-like domain"/>
    <property type="match status" value="1"/>
</dbReference>
<accession>A0A8U0I2F9</accession>
<dbReference type="AlphaFoldDB" id="A0A8U0I2F9"/>
<dbReference type="GO" id="GO:0006310">
    <property type="term" value="P:DNA recombination"/>
    <property type="evidence" value="ECO:0007669"/>
    <property type="project" value="UniProtKB-KW"/>
</dbReference>
<dbReference type="GO" id="GO:0032196">
    <property type="term" value="P:transposition"/>
    <property type="evidence" value="ECO:0007669"/>
    <property type="project" value="UniProtKB-KW"/>
</dbReference>
<feature type="domain" description="Cas12f1-like TNB" evidence="6">
    <location>
        <begin position="288"/>
        <end position="353"/>
    </location>
</feature>
<evidence type="ECO:0000259" key="5">
    <source>
        <dbReference type="Pfam" id="PF01385"/>
    </source>
</evidence>
<keyword evidence="2" id="KW-0815">Transposition</keyword>
<keyword evidence="8" id="KW-1185">Reference proteome</keyword>
<sequence length="398" mass="45530">MASEAWRHIDILRQIRNHAVRDYYQTASGQRPSDYDQHDRLTEWTDRWPTFADPSQHAAQQAISQIHDDIETLQERRDEGYNTGRLNWQGTGEFRSVSYNQPRRWNVDHNTGDDRLVRFRLEKIGWFKLRAERAVPPAEAIDEVVLKKEPTGEWFVSLVTTVEDTPEKPPLSEIEPGNCVGIDLGITSYIHTSENLSVDTLELSDEYDRYAREQRKLARKKHGSAKWENQRQNVAKAKREIKRKVLDYQHKLTTWVVTKYDVVAVEDLDVKPMLETSQNAKNKQDAAWTRFLDLLEYKADLHGTHIVLVEPEGTTKECAVCGVETVKPIWVREHSCPACGHTEDRDLNATKNILSRGLQQIGAGRSESTPVQTALPTFTPQREVVDAKRVVEAGSPGA</sequence>
<evidence type="ECO:0000256" key="1">
    <source>
        <dbReference type="ARBA" id="ARBA00008761"/>
    </source>
</evidence>
<evidence type="ECO:0000313" key="8">
    <source>
        <dbReference type="Proteomes" id="UP000830729"/>
    </source>
</evidence>
<keyword evidence="4" id="KW-0233">DNA recombination</keyword>
<keyword evidence="7" id="KW-0614">Plasmid</keyword>
<evidence type="ECO:0000256" key="3">
    <source>
        <dbReference type="ARBA" id="ARBA00023125"/>
    </source>
</evidence>
<keyword evidence="3" id="KW-0238">DNA-binding</keyword>
<dbReference type="GeneID" id="72187947"/>
<comment type="similarity">
    <text evidence="1">In the C-terminal section; belongs to the transposase 35 family.</text>
</comment>
<dbReference type="Pfam" id="PF07282">
    <property type="entry name" value="Cas12f1-like_TNB"/>
    <property type="match status" value="1"/>
</dbReference>
<dbReference type="Pfam" id="PF01385">
    <property type="entry name" value="OrfB_IS605"/>
    <property type="match status" value="1"/>
</dbReference>
<feature type="domain" description="Probable transposase IS891/IS1136/IS1341" evidence="5">
    <location>
        <begin position="171"/>
        <end position="275"/>
    </location>
</feature>
<dbReference type="GO" id="GO:0003677">
    <property type="term" value="F:DNA binding"/>
    <property type="evidence" value="ECO:0007669"/>
    <property type="project" value="UniProtKB-KW"/>
</dbReference>
<evidence type="ECO:0000256" key="4">
    <source>
        <dbReference type="ARBA" id="ARBA00023172"/>
    </source>
</evidence>
<name>A0A8U0I2F9_9EURY</name>
<gene>
    <name evidence="7" type="ORF">M0R89_22070</name>
</gene>
<reference evidence="7 8" key="1">
    <citation type="submission" date="2022-04" db="EMBL/GenBank/DDBJ databases">
        <title>Diverse halophilic archaea isolated from saline environments.</title>
        <authorList>
            <person name="Cui H.-L."/>
        </authorList>
    </citation>
    <scope>NUCLEOTIDE SEQUENCE [LARGE SCALE GENOMIC DNA]</scope>
    <source>
        <strain evidence="7 8">XZYJT49</strain>
        <plasmid evidence="7 8">unnamed3</plasmid>
    </source>
</reference>
<evidence type="ECO:0000256" key="2">
    <source>
        <dbReference type="ARBA" id="ARBA00022578"/>
    </source>
</evidence>
<evidence type="ECO:0000313" key="7">
    <source>
        <dbReference type="EMBL" id="UPV77106.1"/>
    </source>
</evidence>
<proteinExistence type="inferred from homology"/>
<evidence type="ECO:0000259" key="6">
    <source>
        <dbReference type="Pfam" id="PF07282"/>
    </source>
</evidence>
<dbReference type="KEGG" id="halx:M0R89_22070"/>
<dbReference type="NCBIfam" id="NF040570">
    <property type="entry name" value="guided_TnpB"/>
    <property type="match status" value="1"/>
</dbReference>